<dbReference type="InterPro" id="IPR010261">
    <property type="entry name" value="Tir_chaperone"/>
</dbReference>
<dbReference type="RefSeq" id="WP_054783716.1">
    <property type="nucleotide sequence ID" value="NZ_FPBD01000008.1"/>
</dbReference>
<sequence>MSNIETLITNLGKKIGLPHLKLDKDGTCSLDIEEEFILTIAANKQDEMILFAHLPDIETDKRLTGYQLLLQANLLGKGTGNAALAMTEGDNQPALNSRFSASELDFQMFEERLDEFIKLVKLWSLTINSLNASQY</sequence>
<name>A0A1I7DCG9_9HYPH</name>
<dbReference type="Proteomes" id="UP000183371">
    <property type="component" value="Unassembled WGS sequence"/>
</dbReference>
<dbReference type="CDD" id="cd16364">
    <property type="entry name" value="T3SC_I-like"/>
    <property type="match status" value="1"/>
</dbReference>
<gene>
    <name evidence="1" type="ORF">SAMN05444141_108138</name>
</gene>
<organism evidence="1 2">
    <name type="scientific">Pseudovibrio denitrificans</name>
    <dbReference type="NCBI Taxonomy" id="258256"/>
    <lineage>
        <taxon>Bacteria</taxon>
        <taxon>Pseudomonadati</taxon>
        <taxon>Pseudomonadota</taxon>
        <taxon>Alphaproteobacteria</taxon>
        <taxon>Hyphomicrobiales</taxon>
        <taxon>Stappiaceae</taxon>
        <taxon>Pseudovibrio</taxon>
    </lineage>
</organism>
<dbReference type="Pfam" id="PF05932">
    <property type="entry name" value="CesT"/>
    <property type="match status" value="1"/>
</dbReference>
<protein>
    <submittedName>
        <fullName evidence="1">Tir chaperone protein (CesT) family protein</fullName>
    </submittedName>
</protein>
<evidence type="ECO:0000313" key="2">
    <source>
        <dbReference type="Proteomes" id="UP000183371"/>
    </source>
</evidence>
<dbReference type="Gene3D" id="3.30.1460.10">
    <property type="match status" value="1"/>
</dbReference>
<dbReference type="GO" id="GO:0030254">
    <property type="term" value="P:protein secretion by the type III secretion system"/>
    <property type="evidence" value="ECO:0007669"/>
    <property type="project" value="InterPro"/>
</dbReference>
<evidence type="ECO:0000313" key="1">
    <source>
        <dbReference type="EMBL" id="SFU09305.1"/>
    </source>
</evidence>
<dbReference type="EMBL" id="FPBD01000008">
    <property type="protein sequence ID" value="SFU09305.1"/>
    <property type="molecule type" value="Genomic_DNA"/>
</dbReference>
<reference evidence="2" key="1">
    <citation type="submission" date="2016-10" db="EMBL/GenBank/DDBJ databases">
        <authorList>
            <person name="Varghese N."/>
            <person name="Submissions S."/>
        </authorList>
    </citation>
    <scope>NUCLEOTIDE SEQUENCE [LARGE SCALE GENOMIC DNA]</scope>
    <source>
        <strain evidence="2">DSM 17465</strain>
    </source>
</reference>
<accession>A0A1I7DCG9</accession>
<keyword evidence="2" id="KW-1185">Reference proteome</keyword>
<dbReference type="AlphaFoldDB" id="A0A1I7DCG9"/>
<dbReference type="SUPFAM" id="SSF69635">
    <property type="entry name" value="Type III secretory system chaperone-like"/>
    <property type="match status" value="1"/>
</dbReference>
<proteinExistence type="predicted"/>